<proteinExistence type="predicted"/>
<evidence type="ECO:0000313" key="3">
    <source>
        <dbReference type="EMBL" id="MFC4729121.1"/>
    </source>
</evidence>
<organism evidence="3 4">
    <name type="scientific">Coralloluteibacterium thermophilum</name>
    <dbReference type="NCBI Taxonomy" id="2707049"/>
    <lineage>
        <taxon>Bacteria</taxon>
        <taxon>Pseudomonadati</taxon>
        <taxon>Pseudomonadota</taxon>
        <taxon>Gammaproteobacteria</taxon>
        <taxon>Lysobacterales</taxon>
        <taxon>Lysobacteraceae</taxon>
        <taxon>Coralloluteibacterium</taxon>
    </lineage>
</organism>
<accession>A0ABV9NLG6</accession>
<dbReference type="PROSITE" id="PS51782">
    <property type="entry name" value="LYSM"/>
    <property type="match status" value="1"/>
</dbReference>
<name>A0ABV9NLG6_9GAMM</name>
<dbReference type="RefSeq" id="WP_377005193.1">
    <property type="nucleotide sequence ID" value="NZ_JBHSGG010000037.1"/>
</dbReference>
<feature type="domain" description="LysM" evidence="2">
    <location>
        <begin position="32"/>
        <end position="81"/>
    </location>
</feature>
<dbReference type="EMBL" id="JBHSGG010000037">
    <property type="protein sequence ID" value="MFC4729121.1"/>
    <property type="molecule type" value="Genomic_DNA"/>
</dbReference>
<feature type="region of interest" description="Disordered" evidence="1">
    <location>
        <begin position="1"/>
        <end position="27"/>
    </location>
</feature>
<evidence type="ECO:0000256" key="1">
    <source>
        <dbReference type="SAM" id="MobiDB-lite"/>
    </source>
</evidence>
<sequence>MPDPDKPEQIPDKSDVLSSDNLKDQGSAYTGVGYTVVEGDTLEGIARAHYGDPDAAQHILTANREVIGDPRALKPGTVLTLPHRG</sequence>
<keyword evidence="4" id="KW-1185">Reference proteome</keyword>
<evidence type="ECO:0000313" key="4">
    <source>
        <dbReference type="Proteomes" id="UP001595892"/>
    </source>
</evidence>
<evidence type="ECO:0000259" key="2">
    <source>
        <dbReference type="PROSITE" id="PS51782"/>
    </source>
</evidence>
<reference evidence="4" key="1">
    <citation type="journal article" date="2019" name="Int. J. Syst. Evol. Microbiol.">
        <title>The Global Catalogue of Microorganisms (GCM) 10K type strain sequencing project: providing services to taxonomists for standard genome sequencing and annotation.</title>
        <authorList>
            <consortium name="The Broad Institute Genomics Platform"/>
            <consortium name="The Broad Institute Genome Sequencing Center for Infectious Disease"/>
            <person name="Wu L."/>
            <person name="Ma J."/>
        </authorList>
    </citation>
    <scope>NUCLEOTIDE SEQUENCE [LARGE SCALE GENOMIC DNA]</scope>
    <source>
        <strain evidence="4">CGMCC 1.13574</strain>
    </source>
</reference>
<feature type="compositionally biased region" description="Basic and acidic residues" evidence="1">
    <location>
        <begin position="1"/>
        <end position="15"/>
    </location>
</feature>
<gene>
    <name evidence="3" type="ORF">ACFO3Q_13180</name>
</gene>
<dbReference type="Gene3D" id="3.10.350.10">
    <property type="entry name" value="LysM domain"/>
    <property type="match status" value="1"/>
</dbReference>
<dbReference type="SUPFAM" id="SSF54106">
    <property type="entry name" value="LysM domain"/>
    <property type="match status" value="1"/>
</dbReference>
<dbReference type="Proteomes" id="UP001595892">
    <property type="component" value="Unassembled WGS sequence"/>
</dbReference>
<dbReference type="Pfam" id="PF01476">
    <property type="entry name" value="LysM"/>
    <property type="match status" value="1"/>
</dbReference>
<dbReference type="InterPro" id="IPR036779">
    <property type="entry name" value="LysM_dom_sf"/>
</dbReference>
<protein>
    <submittedName>
        <fullName evidence="3">LysM peptidoglycan-binding domain-containing protein</fullName>
    </submittedName>
</protein>
<dbReference type="CDD" id="cd00118">
    <property type="entry name" value="LysM"/>
    <property type="match status" value="1"/>
</dbReference>
<comment type="caution">
    <text evidence="3">The sequence shown here is derived from an EMBL/GenBank/DDBJ whole genome shotgun (WGS) entry which is preliminary data.</text>
</comment>
<dbReference type="SMART" id="SM00257">
    <property type="entry name" value="LysM"/>
    <property type="match status" value="1"/>
</dbReference>
<dbReference type="InterPro" id="IPR018392">
    <property type="entry name" value="LysM"/>
</dbReference>